<dbReference type="GO" id="GO:0006281">
    <property type="term" value="P:DNA repair"/>
    <property type="evidence" value="ECO:0007669"/>
    <property type="project" value="TreeGrafter"/>
</dbReference>
<accession>A0A6S7LUD9</accession>
<proteinExistence type="inferred from homology"/>
<dbReference type="InterPro" id="IPR001650">
    <property type="entry name" value="Helicase_C-like"/>
</dbReference>
<comment type="catalytic activity">
    <reaction evidence="4">
        <text>Couples ATP hydrolysis with the unwinding of duplex DNA by translocating in the 3'-5' direction.</text>
        <dbReference type="EC" id="5.6.2.4"/>
    </reaction>
</comment>
<dbReference type="Pfam" id="PF00271">
    <property type="entry name" value="Helicase_C"/>
    <property type="match status" value="1"/>
</dbReference>
<feature type="domain" description="Helicase C-terminal" evidence="7">
    <location>
        <begin position="47"/>
        <end position="79"/>
    </location>
</feature>
<sequence>YASAKLSLLQYDPIGHSPCGKNRLFTPFHSQYPEYERERIVKELVGGVDVPNIRRVIHIGVPYTLEEYFQEAGRCGRDGLPAMATVYYNSYDLSKSRKSMTSHMREYVEANKRKRDFILSYFGFKCSPRTDKEHFCCDYHKKICSCEDCVLESVTQLFCTHESSITSTLSITSFATEDTKECVPTISHEKANDLREELLAYRLSLHGHGKSCTGSTSLTSGFSIEAIELVIEHAYELTSIEDIQTKLPIFNTEHAVAIFRILLRHQPTVITELYGIDTR</sequence>
<dbReference type="Gene3D" id="3.40.50.300">
    <property type="entry name" value="P-loop containing nucleotide triphosphate hydrolases"/>
    <property type="match status" value="1"/>
</dbReference>
<evidence type="ECO:0000256" key="1">
    <source>
        <dbReference type="ARBA" id="ARBA00005446"/>
    </source>
</evidence>
<evidence type="ECO:0000256" key="5">
    <source>
        <dbReference type="ARBA" id="ARBA00034808"/>
    </source>
</evidence>
<dbReference type="GO" id="GO:0009378">
    <property type="term" value="F:four-way junction helicase activity"/>
    <property type="evidence" value="ECO:0007669"/>
    <property type="project" value="TreeGrafter"/>
</dbReference>
<dbReference type="SUPFAM" id="SSF52540">
    <property type="entry name" value="P-loop containing nucleoside triphosphate hydrolases"/>
    <property type="match status" value="1"/>
</dbReference>
<feature type="non-terminal residue" evidence="8">
    <location>
        <position position="279"/>
    </location>
</feature>
<dbReference type="PANTHER" id="PTHR13710:SF105">
    <property type="entry name" value="ATP-DEPENDENT DNA HELICASE Q1"/>
    <property type="match status" value="1"/>
</dbReference>
<protein>
    <recommendedName>
        <fullName evidence="5">DNA 3'-5' helicase</fullName>
        <ecNumber evidence="5">5.6.2.4</ecNumber>
    </recommendedName>
    <alternativeName>
        <fullName evidence="6">DNA 3'-5' helicase Q1</fullName>
    </alternativeName>
</protein>
<evidence type="ECO:0000256" key="2">
    <source>
        <dbReference type="ARBA" id="ARBA00023125"/>
    </source>
</evidence>
<dbReference type="OrthoDB" id="5966772at2759"/>
<comment type="similarity">
    <text evidence="1">Belongs to the helicase family. RecQ subfamily.</text>
</comment>
<keyword evidence="9" id="KW-1185">Reference proteome</keyword>
<dbReference type="PANTHER" id="PTHR13710">
    <property type="entry name" value="DNA HELICASE RECQ FAMILY MEMBER"/>
    <property type="match status" value="1"/>
</dbReference>
<dbReference type="AlphaFoldDB" id="A0A6S7LUD9"/>
<evidence type="ECO:0000313" key="9">
    <source>
        <dbReference type="Proteomes" id="UP001152795"/>
    </source>
</evidence>
<comment type="caution">
    <text evidence="8">The sequence shown here is derived from an EMBL/GenBank/DDBJ whole genome shotgun (WGS) entry which is preliminary data.</text>
</comment>
<reference evidence="8" key="1">
    <citation type="submission" date="2020-04" db="EMBL/GenBank/DDBJ databases">
        <authorList>
            <person name="Alioto T."/>
            <person name="Alioto T."/>
            <person name="Gomez Garrido J."/>
        </authorList>
    </citation>
    <scope>NUCLEOTIDE SEQUENCE</scope>
    <source>
        <strain evidence="8">A484AB</strain>
    </source>
</reference>
<dbReference type="Proteomes" id="UP001152795">
    <property type="component" value="Unassembled WGS sequence"/>
</dbReference>
<evidence type="ECO:0000256" key="4">
    <source>
        <dbReference type="ARBA" id="ARBA00034617"/>
    </source>
</evidence>
<name>A0A6S7LUD9_PARCT</name>
<dbReference type="GO" id="GO:0003677">
    <property type="term" value="F:DNA binding"/>
    <property type="evidence" value="ECO:0007669"/>
    <property type="project" value="UniProtKB-KW"/>
</dbReference>
<evidence type="ECO:0000256" key="3">
    <source>
        <dbReference type="ARBA" id="ARBA00023235"/>
    </source>
</evidence>
<gene>
    <name evidence="8" type="ORF">PACLA_8A066328</name>
</gene>
<organism evidence="8 9">
    <name type="scientific">Paramuricea clavata</name>
    <name type="common">Red gorgonian</name>
    <name type="synonym">Violescent sea-whip</name>
    <dbReference type="NCBI Taxonomy" id="317549"/>
    <lineage>
        <taxon>Eukaryota</taxon>
        <taxon>Metazoa</taxon>
        <taxon>Cnidaria</taxon>
        <taxon>Anthozoa</taxon>
        <taxon>Octocorallia</taxon>
        <taxon>Malacalcyonacea</taxon>
        <taxon>Plexauridae</taxon>
        <taxon>Paramuricea</taxon>
    </lineage>
</organism>
<dbReference type="InterPro" id="IPR027417">
    <property type="entry name" value="P-loop_NTPase"/>
</dbReference>
<keyword evidence="3" id="KW-0413">Isomerase</keyword>
<dbReference type="GO" id="GO:0006310">
    <property type="term" value="P:DNA recombination"/>
    <property type="evidence" value="ECO:0007669"/>
    <property type="project" value="TreeGrafter"/>
</dbReference>
<evidence type="ECO:0000313" key="8">
    <source>
        <dbReference type="EMBL" id="CAB4044019.1"/>
    </source>
</evidence>
<keyword evidence="2" id="KW-0238">DNA-binding</keyword>
<dbReference type="GO" id="GO:0005737">
    <property type="term" value="C:cytoplasm"/>
    <property type="evidence" value="ECO:0007669"/>
    <property type="project" value="TreeGrafter"/>
</dbReference>
<evidence type="ECO:0000256" key="6">
    <source>
        <dbReference type="ARBA" id="ARBA00044566"/>
    </source>
</evidence>
<dbReference type="GO" id="GO:0005694">
    <property type="term" value="C:chromosome"/>
    <property type="evidence" value="ECO:0007669"/>
    <property type="project" value="TreeGrafter"/>
</dbReference>
<dbReference type="GO" id="GO:0043138">
    <property type="term" value="F:3'-5' DNA helicase activity"/>
    <property type="evidence" value="ECO:0007669"/>
    <property type="project" value="UniProtKB-EC"/>
</dbReference>
<evidence type="ECO:0000259" key="7">
    <source>
        <dbReference type="Pfam" id="PF00271"/>
    </source>
</evidence>
<dbReference type="EMBL" id="CACRXK020033803">
    <property type="protein sequence ID" value="CAB4044019.1"/>
    <property type="molecule type" value="Genomic_DNA"/>
</dbReference>
<dbReference type="EC" id="5.6.2.4" evidence="5"/>